<evidence type="ECO:0000256" key="1">
    <source>
        <dbReference type="ARBA" id="ARBA00008642"/>
    </source>
</evidence>
<evidence type="ECO:0000256" key="9">
    <source>
        <dbReference type="HAMAP-Rule" id="MF_01815"/>
    </source>
</evidence>
<dbReference type="PANTHER" id="PTHR34069:SF2">
    <property type="entry name" value="BETA-KETOACYL-[ACYL-CARRIER-PROTEIN] SYNTHASE III"/>
    <property type="match status" value="1"/>
</dbReference>
<accession>A0A2S1KPW3</accession>
<feature type="region of interest" description="ACP-binding" evidence="9">
    <location>
        <begin position="268"/>
        <end position="272"/>
    </location>
</feature>
<dbReference type="Gene3D" id="3.40.47.10">
    <property type="match status" value="1"/>
</dbReference>
<gene>
    <name evidence="9" type="primary">fabH</name>
    <name evidence="12" type="ORF">B6254_0604</name>
</gene>
<evidence type="ECO:0000256" key="4">
    <source>
        <dbReference type="ARBA" id="ARBA00022679"/>
    </source>
</evidence>
<dbReference type="NCBIfam" id="TIGR00747">
    <property type="entry name" value="fabH"/>
    <property type="match status" value="1"/>
</dbReference>
<keyword evidence="8 9" id="KW-0012">Acyltransferase</keyword>
<feature type="active site" evidence="9">
    <location>
        <position position="129"/>
    </location>
</feature>
<dbReference type="NCBIfam" id="NF006829">
    <property type="entry name" value="PRK09352.1"/>
    <property type="match status" value="1"/>
</dbReference>
<organism evidence="12 13">
    <name type="scientific">Weissella cibaria</name>
    <dbReference type="NCBI Taxonomy" id="137591"/>
    <lineage>
        <taxon>Bacteria</taxon>
        <taxon>Bacillati</taxon>
        <taxon>Bacillota</taxon>
        <taxon>Bacilli</taxon>
        <taxon>Lactobacillales</taxon>
        <taxon>Lactobacillaceae</taxon>
        <taxon>Weissella</taxon>
    </lineage>
</organism>
<feature type="active site" evidence="9">
    <location>
        <position position="267"/>
    </location>
</feature>
<dbReference type="GO" id="GO:0005737">
    <property type="term" value="C:cytoplasm"/>
    <property type="evidence" value="ECO:0007669"/>
    <property type="project" value="UniProtKB-SubCell"/>
</dbReference>
<dbReference type="InterPro" id="IPR013747">
    <property type="entry name" value="ACP_syn_III_C"/>
</dbReference>
<keyword evidence="6 9" id="KW-0443">Lipid metabolism</keyword>
<sequence>MNKSIFADTKERGPHMTQGTKIIASAHYVPSDIITNDDLAAIMDTNDAWIQAHTGIKERRISLQGENTSDLATQAARMALSQTDLKPEDIELIIVTTFTPDGLAPSTAALVQRNLKAEGAWAYDISTACSGFVFGMSTADKFIRSGVYKNALVISAEVNSKMMDFTDRTSTVFFGDGAAAMVLVADEEGGIVKGEEMHTIGDAEVVHSGRIQPLTEISAENYPKTDAFHQEGRQVFEEVVRLIPDHIVKFLGDRDLTPNDVDYFITHQANLRIIEAIAEAIDQPMDKFATNITKYGNTSSAGIGIGLDELNKKTDLTGKRVLLTGFGAGFTYGSLLLEF</sequence>
<protein>
    <recommendedName>
        <fullName evidence="9">Beta-ketoacyl-[acyl-carrier-protein] synthase III</fullName>
        <shortName evidence="9">Beta-ketoacyl-ACP synthase III</shortName>
        <shortName evidence="9">KAS III</shortName>
        <ecNumber evidence="9">2.3.1.180</ecNumber>
    </recommendedName>
    <alternativeName>
        <fullName evidence="9">3-oxoacyl-[acyl-carrier-protein] synthase 3</fullName>
    </alternativeName>
    <alternativeName>
        <fullName evidence="9">3-oxoacyl-[acyl-carrier-protein] synthase III</fullName>
    </alternativeName>
</protein>
<dbReference type="EMBL" id="CP020928">
    <property type="protein sequence ID" value="AWF95025.1"/>
    <property type="molecule type" value="Genomic_DNA"/>
</dbReference>
<name>A0A2S1KPW3_9LACO</name>
<keyword evidence="4 9" id="KW-0808">Transferase</keyword>
<proteinExistence type="inferred from homology"/>
<dbReference type="AlphaFoldDB" id="A0A2S1KPW3"/>
<comment type="pathway">
    <text evidence="9">Lipid metabolism; fatty acid biosynthesis.</text>
</comment>
<comment type="catalytic activity">
    <reaction evidence="9">
        <text>malonyl-[ACP] + acetyl-CoA + H(+) = 3-oxobutanoyl-[ACP] + CO2 + CoA</text>
        <dbReference type="Rhea" id="RHEA:12080"/>
        <dbReference type="Rhea" id="RHEA-COMP:9623"/>
        <dbReference type="Rhea" id="RHEA-COMP:9625"/>
        <dbReference type="ChEBI" id="CHEBI:15378"/>
        <dbReference type="ChEBI" id="CHEBI:16526"/>
        <dbReference type="ChEBI" id="CHEBI:57287"/>
        <dbReference type="ChEBI" id="CHEBI:57288"/>
        <dbReference type="ChEBI" id="CHEBI:78449"/>
        <dbReference type="ChEBI" id="CHEBI:78450"/>
        <dbReference type="EC" id="2.3.1.180"/>
    </reaction>
</comment>
<dbReference type="HAMAP" id="MF_01815">
    <property type="entry name" value="FabH"/>
    <property type="match status" value="1"/>
</dbReference>
<dbReference type="InterPro" id="IPR016039">
    <property type="entry name" value="Thiolase-like"/>
</dbReference>
<dbReference type="GO" id="GO:0033818">
    <property type="term" value="F:beta-ketoacyl-acyl-carrier-protein synthase III activity"/>
    <property type="evidence" value="ECO:0007669"/>
    <property type="project" value="UniProtKB-UniRule"/>
</dbReference>
<dbReference type="CDD" id="cd00830">
    <property type="entry name" value="KAS_III"/>
    <property type="match status" value="1"/>
</dbReference>
<comment type="domain">
    <text evidence="9">The last Arg residue of the ACP-binding site is essential for the weak association between ACP/AcpP and FabH.</text>
</comment>
<dbReference type="UniPathway" id="UPA00094"/>
<evidence type="ECO:0000313" key="12">
    <source>
        <dbReference type="EMBL" id="AWF95025.1"/>
    </source>
</evidence>
<evidence type="ECO:0000256" key="2">
    <source>
        <dbReference type="ARBA" id="ARBA00022490"/>
    </source>
</evidence>
<keyword evidence="7 9" id="KW-0275">Fatty acid biosynthesis</keyword>
<dbReference type="InterPro" id="IPR013751">
    <property type="entry name" value="ACP_syn_III_N"/>
</dbReference>
<dbReference type="Pfam" id="PF08541">
    <property type="entry name" value="ACP_syn_III_C"/>
    <property type="match status" value="1"/>
</dbReference>
<feature type="domain" description="Beta-ketoacyl-[acyl-carrier-protein] synthase III N-terminal" evidence="11">
    <location>
        <begin position="123"/>
        <end position="193"/>
    </location>
</feature>
<evidence type="ECO:0000259" key="11">
    <source>
        <dbReference type="Pfam" id="PF08545"/>
    </source>
</evidence>
<keyword evidence="2 9" id="KW-0963">Cytoplasm</keyword>
<feature type="active site" evidence="9">
    <location>
        <position position="297"/>
    </location>
</feature>
<dbReference type="SUPFAM" id="SSF53901">
    <property type="entry name" value="Thiolase-like"/>
    <property type="match status" value="1"/>
</dbReference>
<keyword evidence="3 9" id="KW-0444">Lipid biosynthesis</keyword>
<dbReference type="EC" id="2.3.1.180" evidence="9"/>
<evidence type="ECO:0000256" key="7">
    <source>
        <dbReference type="ARBA" id="ARBA00023160"/>
    </source>
</evidence>
<dbReference type="GO" id="GO:0004315">
    <property type="term" value="F:3-oxoacyl-[acyl-carrier-protein] synthase activity"/>
    <property type="evidence" value="ECO:0007669"/>
    <property type="project" value="InterPro"/>
</dbReference>
<dbReference type="Pfam" id="PF08545">
    <property type="entry name" value="ACP_syn_III"/>
    <property type="match status" value="1"/>
</dbReference>
<comment type="similarity">
    <text evidence="1 9">Belongs to the thiolase-like superfamily. FabH family.</text>
</comment>
<dbReference type="InterPro" id="IPR004655">
    <property type="entry name" value="FabH"/>
</dbReference>
<dbReference type="GO" id="GO:0044550">
    <property type="term" value="P:secondary metabolite biosynthetic process"/>
    <property type="evidence" value="ECO:0007669"/>
    <property type="project" value="TreeGrafter"/>
</dbReference>
<evidence type="ECO:0000256" key="8">
    <source>
        <dbReference type="ARBA" id="ARBA00023315"/>
    </source>
</evidence>
<comment type="subunit">
    <text evidence="9">Homodimer.</text>
</comment>
<evidence type="ECO:0000313" key="13">
    <source>
        <dbReference type="Proteomes" id="UP000244870"/>
    </source>
</evidence>
<keyword evidence="5 9" id="KW-0276">Fatty acid metabolism</keyword>
<dbReference type="PANTHER" id="PTHR34069">
    <property type="entry name" value="3-OXOACYL-[ACYL-CARRIER-PROTEIN] SYNTHASE 3"/>
    <property type="match status" value="1"/>
</dbReference>
<evidence type="ECO:0000256" key="5">
    <source>
        <dbReference type="ARBA" id="ARBA00022832"/>
    </source>
</evidence>
<keyword evidence="9" id="KW-0511">Multifunctional enzyme</keyword>
<dbReference type="GO" id="GO:0006633">
    <property type="term" value="P:fatty acid biosynthetic process"/>
    <property type="evidence" value="ECO:0007669"/>
    <property type="project" value="UniProtKB-UniRule"/>
</dbReference>
<comment type="function">
    <text evidence="9">Catalyzes the condensation reaction of fatty acid synthesis by the addition to an acyl acceptor of two carbons from malonyl-ACP. Catalyzes the first condensation reaction which initiates fatty acid synthesis and may therefore play a role in governing the total rate of fatty acid production. Possesses both acetoacetyl-ACP synthase and acetyl transacylase activities. Its substrate specificity determines the biosynthesis of branched-chain and/or straight-chain of fatty acids.</text>
</comment>
<feature type="domain" description="Beta-ketoacyl-[acyl-carrier-protein] synthase III C-terminal" evidence="10">
    <location>
        <begin position="253"/>
        <end position="338"/>
    </location>
</feature>
<evidence type="ECO:0000256" key="3">
    <source>
        <dbReference type="ARBA" id="ARBA00022516"/>
    </source>
</evidence>
<evidence type="ECO:0000259" key="10">
    <source>
        <dbReference type="Pfam" id="PF08541"/>
    </source>
</evidence>
<reference evidence="12 13" key="1">
    <citation type="submission" date="2017-04" db="EMBL/GenBank/DDBJ databases">
        <title>Weissella cibaria strain m2 complete genome.</title>
        <authorList>
            <person name="Pan Q."/>
            <person name="Tan M."/>
            <person name="Yao F."/>
            <person name="Su S."/>
        </authorList>
    </citation>
    <scope>NUCLEOTIDE SEQUENCE [LARGE SCALE GENOMIC DNA]</scope>
    <source>
        <strain evidence="12 13">M2</strain>
    </source>
</reference>
<comment type="subcellular location">
    <subcellularLocation>
        <location evidence="9">Cytoplasm</location>
    </subcellularLocation>
</comment>
<evidence type="ECO:0000256" key="6">
    <source>
        <dbReference type="ARBA" id="ARBA00023098"/>
    </source>
</evidence>
<dbReference type="Proteomes" id="UP000244870">
    <property type="component" value="Chromosome"/>
</dbReference>